<dbReference type="OMA" id="LECITSW"/>
<dbReference type="InterPro" id="IPR013598">
    <property type="entry name" value="Exportin-1/Importin-b-like"/>
</dbReference>
<dbReference type="InterPro" id="IPR057941">
    <property type="entry name" value="TPR_TNPO3_IPO13_2nd"/>
</dbReference>
<reference evidence="2" key="1">
    <citation type="journal article" date="2020" name="Microb. Genom.">
        <title>Genetic diversity of clinical and environmental Mucorales isolates obtained from an investigation of mucormycosis cases among solid organ transplant recipients.</title>
        <authorList>
            <person name="Nguyen M.H."/>
            <person name="Kaul D."/>
            <person name="Muto C."/>
            <person name="Cheng S.J."/>
            <person name="Richter R.A."/>
            <person name="Bruno V.M."/>
            <person name="Liu G."/>
            <person name="Beyhan S."/>
            <person name="Sundermann A.J."/>
            <person name="Mounaud S."/>
            <person name="Pasculle A.W."/>
            <person name="Nierman W.C."/>
            <person name="Driscoll E."/>
            <person name="Cumbie R."/>
            <person name="Clancy C.J."/>
            <person name="Dupont C.L."/>
        </authorList>
    </citation>
    <scope>NUCLEOTIDE SEQUENCE</scope>
    <source>
        <strain evidence="2">GL16</strain>
    </source>
</reference>
<dbReference type="Pfam" id="PF24139">
    <property type="entry name" value="TPR_TNPO3_IPO13_4th"/>
    <property type="match status" value="1"/>
</dbReference>
<dbReference type="Gene3D" id="1.25.10.10">
    <property type="entry name" value="Leucine-rich Repeat Variant"/>
    <property type="match status" value="1"/>
</dbReference>
<dbReference type="Pfam" id="PF03810">
    <property type="entry name" value="IBN_N"/>
    <property type="match status" value="1"/>
</dbReference>
<dbReference type="GO" id="GO:0031267">
    <property type="term" value="F:small GTPase binding"/>
    <property type="evidence" value="ECO:0007669"/>
    <property type="project" value="InterPro"/>
</dbReference>
<dbReference type="SUPFAM" id="SSF48371">
    <property type="entry name" value="ARM repeat"/>
    <property type="match status" value="1"/>
</dbReference>
<organism evidence="2 3">
    <name type="scientific">Rhizopus oryzae</name>
    <name type="common">Mucormycosis agent</name>
    <name type="synonym">Rhizopus arrhizus var. delemar</name>
    <dbReference type="NCBI Taxonomy" id="64495"/>
    <lineage>
        <taxon>Eukaryota</taxon>
        <taxon>Fungi</taxon>
        <taxon>Fungi incertae sedis</taxon>
        <taxon>Mucoromycota</taxon>
        <taxon>Mucoromycotina</taxon>
        <taxon>Mucoromycetes</taxon>
        <taxon>Mucorales</taxon>
        <taxon>Mucorineae</taxon>
        <taxon>Rhizopodaceae</taxon>
        <taxon>Rhizopus</taxon>
    </lineage>
</organism>
<name>A0A9P6YBV3_RHIOR</name>
<evidence type="ECO:0000259" key="1">
    <source>
        <dbReference type="PROSITE" id="PS50166"/>
    </source>
</evidence>
<dbReference type="Proteomes" id="UP000717996">
    <property type="component" value="Unassembled WGS sequence"/>
</dbReference>
<dbReference type="PANTHER" id="PTHR12363">
    <property type="entry name" value="TRANSPORTIN 3 AND IMPORTIN 13"/>
    <property type="match status" value="1"/>
</dbReference>
<comment type="caution">
    <text evidence="2">The sequence shown here is derived from an EMBL/GenBank/DDBJ whole genome shotgun (WGS) entry which is preliminary data.</text>
</comment>
<gene>
    <name evidence="2" type="ORF">G6F51_006045</name>
</gene>
<dbReference type="InterPro" id="IPR057942">
    <property type="entry name" value="TPR_TNPO3_IPO13_3rd"/>
</dbReference>
<protein>
    <recommendedName>
        <fullName evidence="1">Importin N-terminal domain-containing protein</fullName>
    </recommendedName>
</protein>
<dbReference type="InterPro" id="IPR016024">
    <property type="entry name" value="ARM-type_fold"/>
</dbReference>
<dbReference type="PROSITE" id="PS50166">
    <property type="entry name" value="IMPORTIN_B_NT"/>
    <property type="match status" value="1"/>
</dbReference>
<accession>A0A9P6YBV3</accession>
<dbReference type="EMBL" id="JAANIT010000791">
    <property type="protein sequence ID" value="KAG1544454.1"/>
    <property type="molecule type" value="Genomic_DNA"/>
</dbReference>
<dbReference type="GO" id="GO:0006606">
    <property type="term" value="P:protein import into nucleus"/>
    <property type="evidence" value="ECO:0007669"/>
    <property type="project" value="TreeGrafter"/>
</dbReference>
<dbReference type="InterPro" id="IPR011989">
    <property type="entry name" value="ARM-like"/>
</dbReference>
<dbReference type="GO" id="GO:0005737">
    <property type="term" value="C:cytoplasm"/>
    <property type="evidence" value="ECO:0007669"/>
    <property type="project" value="TreeGrafter"/>
</dbReference>
<dbReference type="Pfam" id="PF08389">
    <property type="entry name" value="Xpo1"/>
    <property type="match status" value="1"/>
</dbReference>
<dbReference type="InterPro" id="IPR051345">
    <property type="entry name" value="Importin_beta-like_NTR"/>
</dbReference>
<feature type="domain" description="Importin N-terminal" evidence="1">
    <location>
        <begin position="29"/>
        <end position="96"/>
    </location>
</feature>
<dbReference type="Pfam" id="PF24138">
    <property type="entry name" value="TPR_TNPO3_IPO13_2nd"/>
    <property type="match status" value="1"/>
</dbReference>
<dbReference type="Pfam" id="PF24140">
    <property type="entry name" value="TPR_TNPO3_IPO13_3rd"/>
    <property type="match status" value="1"/>
</dbReference>
<dbReference type="OrthoDB" id="435593at2759"/>
<evidence type="ECO:0000313" key="3">
    <source>
        <dbReference type="Proteomes" id="UP000717996"/>
    </source>
</evidence>
<proteinExistence type="predicted"/>
<dbReference type="InterPro" id="IPR001494">
    <property type="entry name" value="Importin-beta_N"/>
</dbReference>
<dbReference type="AlphaFoldDB" id="A0A9P6YBV3"/>
<sequence length="915" mass="103878">MANLESTASVLEALSHLYSLDSGKDKKEIDRWLKNFQKKTEAWTVANYLLKQKDANLETQLFAAQTLKLKVTLDLSDLDSNARLQLRDSLVELLWTFSTGPKSVMIQLCLALADLAIQLLNWKTVVSDIVDRFGQSSEGANCLLEFLKVLPEEMQSNNRLPLNDEEYKTRAKELIDDNAEQVLSLLTIYMQSSGNSRALQEQIFKCLNSWIYTGSMNIKSVVASPLFQLAFEGLNSEELFDVAADVITEIIRETRDVQDYRDVIEQIYPRFAPMLTKLRECINAEENEIVSGYCSIFTEAGDAYVSLIASHPEAFGVLLEGIRDCAAYSDLEVVEMTFKFWYELTNVLESDTYRSALPPFIPYYDELVDIMIKHLQYPPDEEEMTAQERDEFRDFRHHMGDTLKDCCRILTPQRCLAKPLNILTRLLSQPNSTWQQIEAPIFSLRAMGSEVPSRENEVMPVIMDMLSKLPDHPKIRYAATLVISRYSFWTEHHPQYITYQLNFISSGFGNEEVAAASALALKHLCKDCNVQLVNYVSQLQMFYVNVAKSLAFRDQAEVTEAICHVIAVLPTLEIQNALQSFCLPVVQDLHALASKGKEGTSKMEVVKIGDIAEQIGTFFELIKPDVPVGQPHPCVEFIVEIMPVFDLVLTNFGDVFTVCEPICRCYTEMIGSYGRHLLPIITQIMERMVNAFEATGHGAYVWVASKLVSAYVKEQEMTGLCWELIKKMSELLFIKMQTTPLHNITDAIADYFRLVNNVVNDAPTLLLQDASFISTVFRAGLAVLSMKETHCVLSVLSFYRRLLRLEVNRDLVLSLFKEFGGNLVAALINGSIEFYSYQVTDDATLLLRSLGETFPNETTQWVATVMSHVSEEHSSVEKKNDFMNAWALAINEQQYGRLRQIFSRFLATCKRSDKV</sequence>
<dbReference type="InterPro" id="IPR058537">
    <property type="entry name" value="TPR_TNPO3_IPO13_4th"/>
</dbReference>
<dbReference type="PANTHER" id="PTHR12363:SF53">
    <property type="entry name" value="MRNA TRANSPORT REGULATOR MTR10"/>
    <property type="match status" value="1"/>
</dbReference>
<evidence type="ECO:0000313" key="2">
    <source>
        <dbReference type="EMBL" id="KAG1544454.1"/>
    </source>
</evidence>